<dbReference type="InterPro" id="IPR036396">
    <property type="entry name" value="Cyt_P450_sf"/>
</dbReference>
<dbReference type="OrthoDB" id="1470350at2759"/>
<evidence type="ECO:0008006" key="5">
    <source>
        <dbReference type="Google" id="ProtNLM"/>
    </source>
</evidence>
<dbReference type="PRINTS" id="PR00463">
    <property type="entry name" value="EP450I"/>
</dbReference>
<dbReference type="GO" id="GO:0020037">
    <property type="term" value="F:heme binding"/>
    <property type="evidence" value="ECO:0007669"/>
    <property type="project" value="InterPro"/>
</dbReference>
<dbReference type="EMBL" id="LVCJ01000032">
    <property type="protein sequence ID" value="OAL35266.1"/>
    <property type="molecule type" value="Genomic_DNA"/>
</dbReference>
<dbReference type="InterPro" id="IPR001128">
    <property type="entry name" value="Cyt_P450"/>
</dbReference>
<organism evidence="3 4">
    <name type="scientific">Fonsecaea nubica</name>
    <dbReference type="NCBI Taxonomy" id="856822"/>
    <lineage>
        <taxon>Eukaryota</taxon>
        <taxon>Fungi</taxon>
        <taxon>Dikarya</taxon>
        <taxon>Ascomycota</taxon>
        <taxon>Pezizomycotina</taxon>
        <taxon>Eurotiomycetes</taxon>
        <taxon>Chaetothyriomycetidae</taxon>
        <taxon>Chaetothyriales</taxon>
        <taxon>Herpotrichiellaceae</taxon>
        <taxon>Fonsecaea</taxon>
    </lineage>
</organism>
<comment type="caution">
    <text evidence="3">The sequence shown here is derived from an EMBL/GenBank/DDBJ whole genome shotgun (WGS) entry which is preliminary data.</text>
</comment>
<dbReference type="InterPro" id="IPR002401">
    <property type="entry name" value="Cyt_P450_E_grp-I"/>
</dbReference>
<dbReference type="SUPFAM" id="SSF48264">
    <property type="entry name" value="Cytochrome P450"/>
    <property type="match status" value="1"/>
</dbReference>
<dbReference type="Proteomes" id="UP000185904">
    <property type="component" value="Unassembled WGS sequence"/>
</dbReference>
<evidence type="ECO:0000256" key="1">
    <source>
        <dbReference type="ARBA" id="ARBA00010617"/>
    </source>
</evidence>
<dbReference type="AlphaFoldDB" id="A0A178D0K8"/>
<evidence type="ECO:0000313" key="4">
    <source>
        <dbReference type="Proteomes" id="UP000185904"/>
    </source>
</evidence>
<accession>A0A178D0K8</accession>
<proteinExistence type="inferred from homology"/>
<dbReference type="GO" id="GO:0016705">
    <property type="term" value="F:oxidoreductase activity, acting on paired donors, with incorporation or reduction of molecular oxygen"/>
    <property type="evidence" value="ECO:0007669"/>
    <property type="project" value="InterPro"/>
</dbReference>
<keyword evidence="2" id="KW-0349">Heme</keyword>
<dbReference type="Gene3D" id="1.10.630.10">
    <property type="entry name" value="Cytochrome P450"/>
    <property type="match status" value="1"/>
</dbReference>
<dbReference type="InterPro" id="IPR050121">
    <property type="entry name" value="Cytochrome_P450_monoxygenase"/>
</dbReference>
<comment type="similarity">
    <text evidence="1">Belongs to the cytochrome P450 family.</text>
</comment>
<dbReference type="Pfam" id="PF00067">
    <property type="entry name" value="p450"/>
    <property type="match status" value="1"/>
</dbReference>
<dbReference type="GeneID" id="34588937"/>
<comment type="cofactor">
    <cofactor evidence="2">
        <name>heme</name>
        <dbReference type="ChEBI" id="CHEBI:30413"/>
    </cofactor>
</comment>
<dbReference type="PANTHER" id="PTHR24305:SF166">
    <property type="entry name" value="CYTOCHROME P450 12A4, MITOCHONDRIAL-RELATED"/>
    <property type="match status" value="1"/>
</dbReference>
<keyword evidence="4" id="KW-1185">Reference proteome</keyword>
<dbReference type="PANTHER" id="PTHR24305">
    <property type="entry name" value="CYTOCHROME P450"/>
    <property type="match status" value="1"/>
</dbReference>
<gene>
    <name evidence="3" type="ORF">AYO20_05520</name>
</gene>
<dbReference type="RefSeq" id="XP_022500278.1">
    <property type="nucleotide sequence ID" value="XM_022643814.1"/>
</dbReference>
<evidence type="ECO:0000256" key="2">
    <source>
        <dbReference type="PIRSR" id="PIRSR602401-1"/>
    </source>
</evidence>
<feature type="binding site" description="axial binding residue" evidence="2">
    <location>
        <position position="140"/>
    </location>
    <ligand>
        <name>heme</name>
        <dbReference type="ChEBI" id="CHEBI:30413"/>
    </ligand>
    <ligandPart>
        <name>Fe</name>
        <dbReference type="ChEBI" id="CHEBI:18248"/>
    </ligandPart>
</feature>
<evidence type="ECO:0000313" key="3">
    <source>
        <dbReference type="EMBL" id="OAL35266.1"/>
    </source>
</evidence>
<dbReference type="GO" id="GO:0004497">
    <property type="term" value="F:monooxygenase activity"/>
    <property type="evidence" value="ECO:0007669"/>
    <property type="project" value="InterPro"/>
</dbReference>
<keyword evidence="2" id="KW-0408">Iron</keyword>
<name>A0A178D0K8_9EURO</name>
<protein>
    <recommendedName>
        <fullName evidence="5">Cytochrome P450</fullName>
    </recommendedName>
</protein>
<reference evidence="3 4" key="1">
    <citation type="submission" date="2016-03" db="EMBL/GenBank/DDBJ databases">
        <title>The draft genome sequence of Fonsecaea nubica causative agent of cutaneous subcutaneous infection in human host.</title>
        <authorList>
            <person name="Costa F."/>
            <person name="Sybren D.H."/>
            <person name="Raittz R.T."/>
            <person name="Weiss V.A."/>
            <person name="Leao A.C."/>
            <person name="Gomes R."/>
            <person name="De Souza E.M."/>
            <person name="Pedrosa F.O."/>
            <person name="Steffens M.B."/>
            <person name="Bombassaro A."/>
            <person name="Tadra-Sfeir M.Z."/>
            <person name="Moreno L.F."/>
            <person name="Najafzadeh M.J."/>
            <person name="Felipe M.S."/>
            <person name="Teixeira M."/>
            <person name="Sun J."/>
            <person name="Xi L."/>
            <person name="Castro M.A."/>
            <person name="Vicente V.A."/>
        </authorList>
    </citation>
    <scope>NUCLEOTIDE SEQUENCE [LARGE SCALE GENOMIC DNA]</scope>
    <source>
        <strain evidence="3 4">CBS 269.64</strain>
    </source>
</reference>
<keyword evidence="2" id="KW-0479">Metal-binding</keyword>
<dbReference type="GO" id="GO:0005506">
    <property type="term" value="F:iron ion binding"/>
    <property type="evidence" value="ECO:0007669"/>
    <property type="project" value="InterPro"/>
</dbReference>
<sequence length="217" mass="24821">MAGTLFYLMQQQRCMKLLVEELDRTFEDVEEIRLGEKLTSCVYLRACVEEALRMASPAPGVAERTVLRNYQGGTVIDGEFLDEGTTIGVGGWATSYNPKYIREPDRYWPERHIAGGEFSAEEVQQAHNAYWPFLLGVRKCPGRKLAYNELHLVIARLVYLFEITPENPEELKRNFDILDHNNPKKIGPFVSFRLRTGKHLPTTNPSEMQDVIVGDDE</sequence>